<organism evidence="2 5">
    <name type="scientific">Puccinia graminis f. sp. tritici</name>
    <dbReference type="NCBI Taxonomy" id="56615"/>
    <lineage>
        <taxon>Eukaryota</taxon>
        <taxon>Fungi</taxon>
        <taxon>Dikarya</taxon>
        <taxon>Basidiomycota</taxon>
        <taxon>Pucciniomycotina</taxon>
        <taxon>Pucciniomycetes</taxon>
        <taxon>Pucciniales</taxon>
        <taxon>Pucciniaceae</taxon>
        <taxon>Puccinia</taxon>
    </lineage>
</organism>
<comment type="caution">
    <text evidence="2">The sequence shown here is derived from an EMBL/GenBank/DDBJ whole genome shotgun (WGS) entry which is preliminary data.</text>
</comment>
<evidence type="ECO:0000256" key="1">
    <source>
        <dbReference type="SAM" id="MobiDB-lite"/>
    </source>
</evidence>
<evidence type="ECO:0000313" key="4">
    <source>
        <dbReference type="Proteomes" id="UP000324748"/>
    </source>
</evidence>
<feature type="compositionally biased region" description="Polar residues" evidence="1">
    <location>
        <begin position="56"/>
        <end position="70"/>
    </location>
</feature>
<evidence type="ECO:0000313" key="2">
    <source>
        <dbReference type="EMBL" id="KAA1065349.1"/>
    </source>
</evidence>
<dbReference type="Proteomes" id="UP000324748">
    <property type="component" value="Unassembled WGS sequence"/>
</dbReference>
<protein>
    <submittedName>
        <fullName evidence="2">Uncharacterized protein</fullName>
    </submittedName>
</protein>
<reference evidence="4 5" key="1">
    <citation type="submission" date="2019-05" db="EMBL/GenBank/DDBJ databases">
        <title>Emergence of the Ug99 lineage of the wheat stem rust pathogen through somatic hybridization.</title>
        <authorList>
            <person name="Li F."/>
            <person name="Upadhyaya N.M."/>
            <person name="Sperschneider J."/>
            <person name="Matny O."/>
            <person name="Nguyen-Phuc H."/>
            <person name="Mago R."/>
            <person name="Raley C."/>
            <person name="Miller M.E."/>
            <person name="Silverstein K.A.T."/>
            <person name="Henningsen E."/>
            <person name="Hirsch C.D."/>
            <person name="Visser B."/>
            <person name="Pretorius Z.A."/>
            <person name="Steffenson B.J."/>
            <person name="Schwessinger B."/>
            <person name="Dodds P.N."/>
            <person name="Figueroa M."/>
        </authorList>
    </citation>
    <scope>NUCLEOTIDE SEQUENCE [LARGE SCALE GENOMIC DNA]</scope>
    <source>
        <strain evidence="3">21-0</strain>
        <strain evidence="2 5">Ug99</strain>
    </source>
</reference>
<evidence type="ECO:0000313" key="5">
    <source>
        <dbReference type="Proteomes" id="UP000325313"/>
    </source>
</evidence>
<proteinExistence type="predicted"/>
<feature type="region of interest" description="Disordered" evidence="1">
    <location>
        <begin position="35"/>
        <end position="77"/>
    </location>
</feature>
<sequence>MQKSSVLGVIRASKEVNSTMTIQEEVLHQPYLIASEKGPRKAPTKPPNRLRDSGALINNQDNFGIQNRDLQTMADAS</sequence>
<dbReference type="AlphaFoldDB" id="A0A5B0LMD2"/>
<dbReference type="EMBL" id="VSWC01000092">
    <property type="protein sequence ID" value="KAA1090762.1"/>
    <property type="molecule type" value="Genomic_DNA"/>
</dbReference>
<dbReference type="Proteomes" id="UP000325313">
    <property type="component" value="Unassembled WGS sequence"/>
</dbReference>
<accession>A0A5B0LMD2</accession>
<gene>
    <name evidence="3" type="ORF">PGT21_012920</name>
    <name evidence="2" type="ORF">PGTUg99_003383</name>
</gene>
<keyword evidence="4" id="KW-1185">Reference proteome</keyword>
<dbReference type="EMBL" id="VDEP01000510">
    <property type="protein sequence ID" value="KAA1065349.1"/>
    <property type="molecule type" value="Genomic_DNA"/>
</dbReference>
<evidence type="ECO:0000313" key="3">
    <source>
        <dbReference type="EMBL" id="KAA1090762.1"/>
    </source>
</evidence>
<name>A0A5B0LMD2_PUCGR</name>